<evidence type="ECO:0000256" key="8">
    <source>
        <dbReference type="ARBA" id="ARBA00023214"/>
    </source>
</evidence>
<evidence type="ECO:0000256" key="11">
    <source>
        <dbReference type="SAM" id="Phobius"/>
    </source>
</evidence>
<keyword evidence="3 11" id="KW-0812">Transmembrane</keyword>
<name>A0A4Y3TVF9_9PROT</name>
<keyword evidence="13" id="KW-1185">Reference proteome</keyword>
<proteinExistence type="predicted"/>
<dbReference type="RefSeq" id="WP_141375019.1">
    <property type="nucleotide sequence ID" value="NZ_BAPL01000015.1"/>
</dbReference>
<dbReference type="GO" id="GO:0034707">
    <property type="term" value="C:chloride channel complex"/>
    <property type="evidence" value="ECO:0007669"/>
    <property type="project" value="UniProtKB-KW"/>
</dbReference>
<evidence type="ECO:0000256" key="6">
    <source>
        <dbReference type="ARBA" id="ARBA00023136"/>
    </source>
</evidence>
<keyword evidence="4 11" id="KW-1133">Transmembrane helix</keyword>
<feature type="transmembrane region" description="Helical" evidence="11">
    <location>
        <begin position="30"/>
        <end position="50"/>
    </location>
</feature>
<feature type="region of interest" description="Disordered" evidence="10">
    <location>
        <begin position="441"/>
        <end position="460"/>
    </location>
</feature>
<sequence length="460" mass="48115">MHPSVNTTLESLHQFRDLARNGTLNWRRKLIYWSGAVLVGLVAVGFAELADAASHIRSRITHISPLLMLVVAPVGLALSTWLTRRWFRGAQGSGIPQAIACLHLHDMMLVDRILAVRIALAKIFLTCLGLLAGASIGREGPTVQVGASIMHMVGRQAGMTNVTGIHALIKAGGAAGVAAAFNTPLAGIVFGIEELARSFEQRTSGTMLTCVVISGVTAIALMGNYTYFGHTYSAVPVGASWLAVLICGVLGGLSGGMFSALLVRVSRGVPGRMGAFISRRPVLFAALCGLVLAIIGVVSDGITYGTGYTQARDIIMGSGQYPAYYFVLKLLATFISYCSGIPGGLFAPSLSIGAGMGGWVAQFLPHTTSGAVVLLGTVAYFSAVTQSPLTATVIVMEMCDNQQITLALMASAFLAFGVSRALCSHALYSALAVRFLRTTGSGQKNAPAAPNPDSASHTNR</sequence>
<evidence type="ECO:0000256" key="9">
    <source>
        <dbReference type="ARBA" id="ARBA00023303"/>
    </source>
</evidence>
<evidence type="ECO:0000256" key="3">
    <source>
        <dbReference type="ARBA" id="ARBA00022692"/>
    </source>
</evidence>
<evidence type="ECO:0000313" key="12">
    <source>
        <dbReference type="EMBL" id="GEB85097.1"/>
    </source>
</evidence>
<accession>A0A4Y3TVF9</accession>
<evidence type="ECO:0000256" key="1">
    <source>
        <dbReference type="ARBA" id="ARBA00004141"/>
    </source>
</evidence>
<dbReference type="CDD" id="cd01034">
    <property type="entry name" value="EriC_like"/>
    <property type="match status" value="1"/>
</dbReference>
<dbReference type="OrthoDB" id="9767361at2"/>
<dbReference type="Proteomes" id="UP000317730">
    <property type="component" value="Unassembled WGS sequence"/>
</dbReference>
<evidence type="ECO:0000256" key="4">
    <source>
        <dbReference type="ARBA" id="ARBA00022989"/>
    </source>
</evidence>
<feature type="transmembrane region" description="Helical" evidence="11">
    <location>
        <begin position="114"/>
        <end position="134"/>
    </location>
</feature>
<protein>
    <submittedName>
        <fullName evidence="12">Chloride channel protein</fullName>
    </submittedName>
</protein>
<dbReference type="AlphaFoldDB" id="A0A4Y3TVF9"/>
<feature type="transmembrane region" description="Helical" evidence="11">
    <location>
        <begin position="239"/>
        <end position="262"/>
    </location>
</feature>
<dbReference type="InterPro" id="IPR001807">
    <property type="entry name" value="ClC"/>
</dbReference>
<evidence type="ECO:0000256" key="7">
    <source>
        <dbReference type="ARBA" id="ARBA00023173"/>
    </source>
</evidence>
<dbReference type="PANTHER" id="PTHR43427:SF6">
    <property type="entry name" value="CHLORIDE CHANNEL PROTEIN CLC-E"/>
    <property type="match status" value="1"/>
</dbReference>
<dbReference type="SUPFAM" id="SSF81340">
    <property type="entry name" value="Clc chloride channel"/>
    <property type="match status" value="1"/>
</dbReference>
<feature type="transmembrane region" description="Helical" evidence="11">
    <location>
        <begin position="282"/>
        <end position="304"/>
    </location>
</feature>
<organism evidence="12 13">
    <name type="scientific">Acetobacter peroxydans</name>
    <dbReference type="NCBI Taxonomy" id="104098"/>
    <lineage>
        <taxon>Bacteria</taxon>
        <taxon>Pseudomonadati</taxon>
        <taxon>Pseudomonadota</taxon>
        <taxon>Alphaproteobacteria</taxon>
        <taxon>Acetobacterales</taxon>
        <taxon>Acetobacteraceae</taxon>
        <taxon>Acetobacter</taxon>
    </lineage>
</organism>
<keyword evidence="8" id="KW-0868">Chloride</keyword>
<evidence type="ECO:0000256" key="2">
    <source>
        <dbReference type="ARBA" id="ARBA00022448"/>
    </source>
</evidence>
<evidence type="ECO:0000256" key="10">
    <source>
        <dbReference type="SAM" id="MobiDB-lite"/>
    </source>
</evidence>
<feature type="transmembrane region" description="Helical" evidence="11">
    <location>
        <begin position="404"/>
        <end position="428"/>
    </location>
</feature>
<dbReference type="InterPro" id="IPR014743">
    <property type="entry name" value="Cl-channel_core"/>
</dbReference>
<evidence type="ECO:0000313" key="13">
    <source>
        <dbReference type="Proteomes" id="UP000317730"/>
    </source>
</evidence>
<feature type="transmembrane region" description="Helical" evidence="11">
    <location>
        <begin position="359"/>
        <end position="384"/>
    </location>
</feature>
<dbReference type="EMBL" id="BJMV01000003">
    <property type="protein sequence ID" value="GEB85097.1"/>
    <property type="molecule type" value="Genomic_DNA"/>
</dbReference>
<comment type="subcellular location">
    <subcellularLocation>
        <location evidence="1">Membrane</location>
        <topology evidence="1">Multi-pass membrane protein</topology>
    </subcellularLocation>
</comment>
<keyword evidence="9" id="KW-0407">Ion channel</keyword>
<feature type="transmembrane region" description="Helical" evidence="11">
    <location>
        <begin position="324"/>
        <end position="347"/>
    </location>
</feature>
<dbReference type="InterPro" id="IPR050368">
    <property type="entry name" value="ClC-type_chloride_channel"/>
</dbReference>
<dbReference type="PANTHER" id="PTHR43427">
    <property type="entry name" value="CHLORIDE CHANNEL PROTEIN CLC-E"/>
    <property type="match status" value="1"/>
</dbReference>
<keyword evidence="7" id="KW-0869">Chloride channel</keyword>
<comment type="caution">
    <text evidence="12">The sequence shown here is derived from an EMBL/GenBank/DDBJ whole genome shotgun (WGS) entry which is preliminary data.</text>
</comment>
<feature type="transmembrane region" description="Helical" evidence="11">
    <location>
        <begin position="62"/>
        <end position="82"/>
    </location>
</feature>
<dbReference type="Gene3D" id="1.10.3080.10">
    <property type="entry name" value="Clc chloride channel"/>
    <property type="match status" value="1"/>
</dbReference>
<gene>
    <name evidence="12" type="primary">yadQ</name>
    <name evidence="12" type="ORF">APE01nite_08940</name>
</gene>
<dbReference type="Pfam" id="PF00654">
    <property type="entry name" value="Voltage_CLC"/>
    <property type="match status" value="1"/>
</dbReference>
<reference evidence="12 13" key="1">
    <citation type="submission" date="2019-06" db="EMBL/GenBank/DDBJ databases">
        <title>Whole genome shotgun sequence of Acetobacter peroxydans NBRC 13755.</title>
        <authorList>
            <person name="Hosoyama A."/>
            <person name="Uohara A."/>
            <person name="Ohji S."/>
            <person name="Ichikawa N."/>
        </authorList>
    </citation>
    <scope>NUCLEOTIDE SEQUENCE [LARGE SCALE GENOMIC DNA]</scope>
    <source>
        <strain evidence="12 13">NBRC 13755</strain>
    </source>
</reference>
<dbReference type="PRINTS" id="PR00762">
    <property type="entry name" value="CLCHANNEL"/>
</dbReference>
<keyword evidence="5" id="KW-0406">Ion transport</keyword>
<keyword evidence="2" id="KW-0813">Transport</keyword>
<evidence type="ECO:0000256" key="5">
    <source>
        <dbReference type="ARBA" id="ARBA00023065"/>
    </source>
</evidence>
<keyword evidence="6 11" id="KW-0472">Membrane</keyword>
<dbReference type="GO" id="GO:0005254">
    <property type="term" value="F:chloride channel activity"/>
    <property type="evidence" value="ECO:0007669"/>
    <property type="project" value="UniProtKB-KW"/>
</dbReference>
<feature type="transmembrane region" description="Helical" evidence="11">
    <location>
        <begin position="207"/>
        <end position="227"/>
    </location>
</feature>